<dbReference type="InterPro" id="IPR016461">
    <property type="entry name" value="COMT-like"/>
</dbReference>
<organism evidence="5 6">
    <name type="scientific">Cordyceps confragosa</name>
    <name type="common">Lecanicillium lecanii</name>
    <dbReference type="NCBI Taxonomy" id="2714763"/>
    <lineage>
        <taxon>Eukaryota</taxon>
        <taxon>Fungi</taxon>
        <taxon>Dikarya</taxon>
        <taxon>Ascomycota</taxon>
        <taxon>Pezizomycotina</taxon>
        <taxon>Sordariomycetes</taxon>
        <taxon>Hypocreomycetidae</taxon>
        <taxon>Hypocreales</taxon>
        <taxon>Cordycipitaceae</taxon>
        <taxon>Akanthomyces</taxon>
    </lineage>
</organism>
<keyword evidence="6" id="KW-1185">Reference proteome</keyword>
<dbReference type="OMA" id="FMEAQFA"/>
<dbReference type="SUPFAM" id="SSF46785">
    <property type="entry name" value="Winged helix' DNA-binding domain"/>
    <property type="match status" value="1"/>
</dbReference>
<keyword evidence="3" id="KW-0949">S-adenosyl-L-methionine</keyword>
<evidence type="ECO:0000256" key="2">
    <source>
        <dbReference type="ARBA" id="ARBA00022679"/>
    </source>
</evidence>
<dbReference type="OrthoDB" id="3340390at2759"/>
<dbReference type="AlphaFoldDB" id="A0A179IGY2"/>
<protein>
    <recommendedName>
        <fullName evidence="4">O-methyltransferase C-terminal domain-containing protein</fullName>
    </recommendedName>
</protein>
<reference evidence="5 6" key="1">
    <citation type="submission" date="2016-03" db="EMBL/GenBank/DDBJ databases">
        <title>Fine-scale spatial genetic structure of a fungal parasite of coffee scale insects.</title>
        <authorList>
            <person name="Jackson D."/>
            <person name="Zemenick K.A."/>
            <person name="Malloure B."/>
            <person name="Quandt C.A."/>
            <person name="James T.Y."/>
        </authorList>
    </citation>
    <scope>NUCLEOTIDE SEQUENCE [LARGE SCALE GENOMIC DNA]</scope>
    <source>
        <strain evidence="5 6">UM487</strain>
    </source>
</reference>
<evidence type="ECO:0000259" key="4">
    <source>
        <dbReference type="Pfam" id="PF00891"/>
    </source>
</evidence>
<name>A0A179IGY2_CORDF</name>
<dbReference type="Gene3D" id="1.10.10.10">
    <property type="entry name" value="Winged helix-like DNA-binding domain superfamily/Winged helix DNA-binding domain"/>
    <property type="match status" value="1"/>
</dbReference>
<accession>A0A179IGY2</accession>
<dbReference type="InterPro" id="IPR036390">
    <property type="entry name" value="WH_DNA-bd_sf"/>
</dbReference>
<proteinExistence type="predicted"/>
<dbReference type="EMBL" id="LUKN01001068">
    <property type="protein sequence ID" value="OAR01605.1"/>
    <property type="molecule type" value="Genomic_DNA"/>
</dbReference>
<keyword evidence="1" id="KW-0489">Methyltransferase</keyword>
<dbReference type="GO" id="GO:0008171">
    <property type="term" value="F:O-methyltransferase activity"/>
    <property type="evidence" value="ECO:0007669"/>
    <property type="project" value="InterPro"/>
</dbReference>
<dbReference type="GO" id="GO:0032259">
    <property type="term" value="P:methylation"/>
    <property type="evidence" value="ECO:0007669"/>
    <property type="project" value="UniProtKB-KW"/>
</dbReference>
<dbReference type="PROSITE" id="PS51683">
    <property type="entry name" value="SAM_OMT_II"/>
    <property type="match status" value="1"/>
</dbReference>
<dbReference type="PANTHER" id="PTHR43712:SF2">
    <property type="entry name" value="O-METHYLTRANSFERASE CICE"/>
    <property type="match status" value="1"/>
</dbReference>
<keyword evidence="2" id="KW-0808">Transferase</keyword>
<comment type="caution">
    <text evidence="5">The sequence shown here is derived from an EMBL/GenBank/DDBJ whole genome shotgun (WGS) entry which is preliminary data.</text>
</comment>
<sequence>MDPSLASQAPTPNLGVLIAQLQAIVADPKGSTVALAIDDSKRQQLRQLTRAASFALEEPFETVQRLVYSPLPLITTRIAQEHKLFATLAGASGKTVAFDALREATGLQAAVLESVVDYLGTQGMLSEPQRGQYAPTGLTQLMMAPLFQDAITHFHDNCLPAFGALNTVLSNSIQKLNAFKVGQHSSVDFYTWLETHPVQQGAFHRFMEAQFASLPTWLDAVDFGSEMGADLTSSEHVAFVDVGGGNGQQISALKAKIPDLQGRLVLQDRPVVLEKALEVEGMEKMSYDYLTEQPVKDARVYYFRQIMHNNDDATCIRILRSQLPAMGAASVIIIDDKCLSDEKPPQDSPGVEYTSGLSIAMEAMFNAQERREAHWRTLLSQAGLVLKDIRKFTRFEDSVIIAAKQ</sequence>
<dbReference type="PANTHER" id="PTHR43712">
    <property type="entry name" value="PUTATIVE (AFU_ORTHOLOGUE AFUA_4G14580)-RELATED"/>
    <property type="match status" value="1"/>
</dbReference>
<evidence type="ECO:0000313" key="6">
    <source>
        <dbReference type="Proteomes" id="UP000243081"/>
    </source>
</evidence>
<dbReference type="InterPro" id="IPR029063">
    <property type="entry name" value="SAM-dependent_MTases_sf"/>
</dbReference>
<dbReference type="Pfam" id="PF00891">
    <property type="entry name" value="Methyltransf_2"/>
    <property type="match status" value="1"/>
</dbReference>
<dbReference type="SUPFAM" id="SSF53335">
    <property type="entry name" value="S-adenosyl-L-methionine-dependent methyltransferases"/>
    <property type="match status" value="1"/>
</dbReference>
<evidence type="ECO:0000256" key="1">
    <source>
        <dbReference type="ARBA" id="ARBA00022603"/>
    </source>
</evidence>
<evidence type="ECO:0000313" key="5">
    <source>
        <dbReference type="EMBL" id="OAR01605.1"/>
    </source>
</evidence>
<dbReference type="Gene3D" id="3.40.50.150">
    <property type="entry name" value="Vaccinia Virus protein VP39"/>
    <property type="match status" value="1"/>
</dbReference>
<feature type="domain" description="O-methyltransferase C-terminal" evidence="4">
    <location>
        <begin position="238"/>
        <end position="383"/>
    </location>
</feature>
<gene>
    <name evidence="5" type="ORF">LLEC1_00449</name>
</gene>
<dbReference type="Proteomes" id="UP000243081">
    <property type="component" value="Unassembled WGS sequence"/>
</dbReference>
<evidence type="ECO:0000256" key="3">
    <source>
        <dbReference type="ARBA" id="ARBA00022691"/>
    </source>
</evidence>
<dbReference type="InterPro" id="IPR001077">
    <property type="entry name" value="COMT_C"/>
</dbReference>
<dbReference type="InterPro" id="IPR036388">
    <property type="entry name" value="WH-like_DNA-bd_sf"/>
</dbReference>